<keyword evidence="6 9" id="KW-0676">Redox-active center</keyword>
<dbReference type="GO" id="GO:0045454">
    <property type="term" value="P:cell redox homeostasis"/>
    <property type="evidence" value="ECO:0007669"/>
    <property type="project" value="TreeGrafter"/>
</dbReference>
<dbReference type="Pfam" id="PF00578">
    <property type="entry name" value="AhpC-TSA"/>
    <property type="match status" value="1"/>
</dbReference>
<evidence type="ECO:0000256" key="4">
    <source>
        <dbReference type="ARBA" id="ARBA00023002"/>
    </source>
</evidence>
<comment type="catalytic activity">
    <reaction evidence="8 9">
        <text>a hydroperoxide + [thioredoxin]-dithiol = an alcohol + [thioredoxin]-disulfide + H2O</text>
        <dbReference type="Rhea" id="RHEA:62620"/>
        <dbReference type="Rhea" id="RHEA-COMP:10698"/>
        <dbReference type="Rhea" id="RHEA-COMP:10700"/>
        <dbReference type="ChEBI" id="CHEBI:15377"/>
        <dbReference type="ChEBI" id="CHEBI:29950"/>
        <dbReference type="ChEBI" id="CHEBI:30879"/>
        <dbReference type="ChEBI" id="CHEBI:35924"/>
        <dbReference type="ChEBI" id="CHEBI:50058"/>
        <dbReference type="EC" id="1.11.1.24"/>
    </reaction>
</comment>
<dbReference type="FunFam" id="3.40.30.10:FF:000003">
    <property type="entry name" value="Peroxiredoxin 1"/>
    <property type="match status" value="1"/>
</dbReference>
<dbReference type="GO" id="GO:0008379">
    <property type="term" value="F:thioredoxin peroxidase activity"/>
    <property type="evidence" value="ECO:0007669"/>
    <property type="project" value="TreeGrafter"/>
</dbReference>
<evidence type="ECO:0000313" key="13">
    <source>
        <dbReference type="EMBL" id="KAI3428504.1"/>
    </source>
</evidence>
<keyword evidence="5" id="KW-1015">Disulfide bond</keyword>
<dbReference type="InterPro" id="IPR000866">
    <property type="entry name" value="AhpC/TSA"/>
</dbReference>
<dbReference type="GO" id="GO:0042744">
    <property type="term" value="P:hydrogen peroxide catabolic process"/>
    <property type="evidence" value="ECO:0007669"/>
    <property type="project" value="TreeGrafter"/>
</dbReference>
<dbReference type="InterPro" id="IPR024706">
    <property type="entry name" value="Peroxiredoxin_AhpC-typ"/>
</dbReference>
<comment type="function">
    <text evidence="7">Thiol-specific peroxidase that catalyzes the reduction of hydrogen peroxide and organic hydroperoxides to water and alcohols, respectively. Plays a role in cell protection against oxidative stress by detoxifying peroxides. May be an antioxidant enzyme particularly in the developing shoot and photosynthesizing leaf.</text>
</comment>
<evidence type="ECO:0000256" key="7">
    <source>
        <dbReference type="ARBA" id="ARBA00045169"/>
    </source>
</evidence>
<dbReference type="PROSITE" id="PS51352">
    <property type="entry name" value="THIOREDOXIN_2"/>
    <property type="match status" value="1"/>
</dbReference>
<comment type="caution">
    <text evidence="13">The sequence shown here is derived from an EMBL/GenBank/DDBJ whole genome shotgun (WGS) entry which is preliminary data.</text>
</comment>
<evidence type="ECO:0000256" key="3">
    <source>
        <dbReference type="ARBA" id="ARBA00022862"/>
    </source>
</evidence>
<evidence type="ECO:0000313" key="14">
    <source>
        <dbReference type="Proteomes" id="UP001055712"/>
    </source>
</evidence>
<reference evidence="13" key="2">
    <citation type="submission" date="2020-11" db="EMBL/GenBank/DDBJ databases">
        <authorList>
            <person name="Cecchin M."/>
            <person name="Marcolungo L."/>
            <person name="Rossato M."/>
            <person name="Girolomoni L."/>
            <person name="Cosentino E."/>
            <person name="Cuine S."/>
            <person name="Li-Beisson Y."/>
            <person name="Delledonne M."/>
            <person name="Ballottari M."/>
        </authorList>
    </citation>
    <scope>NUCLEOTIDE SEQUENCE</scope>
    <source>
        <strain evidence="13">211/11P</strain>
        <tissue evidence="13">Whole cell</tissue>
    </source>
</reference>
<dbReference type="PANTHER" id="PTHR10681:SF171">
    <property type="entry name" value="PEROXIREDOXIN 4"/>
    <property type="match status" value="1"/>
</dbReference>
<dbReference type="Proteomes" id="UP001055712">
    <property type="component" value="Unassembled WGS sequence"/>
</dbReference>
<keyword evidence="3 9" id="KW-0049">Antioxidant</keyword>
<dbReference type="EMBL" id="SIDB01000009">
    <property type="protein sequence ID" value="KAI3428504.1"/>
    <property type="molecule type" value="Genomic_DNA"/>
</dbReference>
<dbReference type="PANTHER" id="PTHR10681">
    <property type="entry name" value="THIOREDOXIN PEROXIDASE"/>
    <property type="match status" value="1"/>
</dbReference>
<name>A0A9D4YVN6_CHLVU</name>
<organism evidence="13 14">
    <name type="scientific">Chlorella vulgaris</name>
    <name type="common">Green alga</name>
    <dbReference type="NCBI Taxonomy" id="3077"/>
    <lineage>
        <taxon>Eukaryota</taxon>
        <taxon>Viridiplantae</taxon>
        <taxon>Chlorophyta</taxon>
        <taxon>core chlorophytes</taxon>
        <taxon>Trebouxiophyceae</taxon>
        <taxon>Chlorellales</taxon>
        <taxon>Chlorellaceae</taxon>
        <taxon>Chlorella clade</taxon>
        <taxon>Chlorella</taxon>
    </lineage>
</organism>
<sequence>MVATIGAQAPAFSGAAVVDGDFKDISLSDYKGKYVVLFFYPLDWTFVCPTEIIAFSDRVQEFRDIGVEVIGASVDSVFSHLAWINTPRNKGGLGGLSYPLLADITKSISKDYEVLIEEGENAGVALRGLFIIGPDGRLRQKTVNDLPVGRSVDETLRLLKAFKFTDEHGEVCPANWQEGSATIKPNPKESQEYFSTQK</sequence>
<feature type="domain" description="Thioredoxin" evidence="12">
    <location>
        <begin position="3"/>
        <end position="164"/>
    </location>
</feature>
<dbReference type="GO" id="GO:0005829">
    <property type="term" value="C:cytosol"/>
    <property type="evidence" value="ECO:0007669"/>
    <property type="project" value="TreeGrafter"/>
</dbReference>
<dbReference type="GO" id="GO:0006979">
    <property type="term" value="P:response to oxidative stress"/>
    <property type="evidence" value="ECO:0007669"/>
    <property type="project" value="TreeGrafter"/>
</dbReference>
<evidence type="ECO:0000256" key="8">
    <source>
        <dbReference type="ARBA" id="ARBA00049091"/>
    </source>
</evidence>
<evidence type="ECO:0000256" key="9">
    <source>
        <dbReference type="PIRNR" id="PIRNR000239"/>
    </source>
</evidence>
<dbReference type="EC" id="1.11.1.24" evidence="9"/>
<dbReference type="PIRSF" id="PIRSF000239">
    <property type="entry name" value="AHPC"/>
    <property type="match status" value="1"/>
</dbReference>
<dbReference type="AlphaFoldDB" id="A0A9D4YVN6"/>
<keyword evidence="2 9" id="KW-0575">Peroxidase</keyword>
<evidence type="ECO:0000256" key="11">
    <source>
        <dbReference type="SAM" id="MobiDB-lite"/>
    </source>
</evidence>
<feature type="region of interest" description="Disordered" evidence="11">
    <location>
        <begin position="177"/>
        <end position="198"/>
    </location>
</feature>
<gene>
    <name evidence="13" type="ORF">D9Q98_007328</name>
</gene>
<evidence type="ECO:0000256" key="2">
    <source>
        <dbReference type="ARBA" id="ARBA00022559"/>
    </source>
</evidence>
<feature type="active site" description="Cysteine sulfenic acid (-SOH) intermediate; for peroxidase activity" evidence="10">
    <location>
        <position position="48"/>
    </location>
</feature>
<dbReference type="OrthoDB" id="185659at2759"/>
<proteinExistence type="inferred from homology"/>
<dbReference type="CDD" id="cd03015">
    <property type="entry name" value="PRX_Typ2cys"/>
    <property type="match status" value="1"/>
</dbReference>
<accession>A0A9D4YVN6</accession>
<dbReference type="Pfam" id="PF10417">
    <property type="entry name" value="1-cysPrx_C"/>
    <property type="match status" value="1"/>
</dbReference>
<comment type="similarity">
    <text evidence="1">Belongs to the peroxiredoxin family. AhpC/Prx1 subfamily.</text>
</comment>
<dbReference type="Gene3D" id="3.40.30.10">
    <property type="entry name" value="Glutaredoxin"/>
    <property type="match status" value="1"/>
</dbReference>
<dbReference type="GO" id="GO:0033554">
    <property type="term" value="P:cellular response to stress"/>
    <property type="evidence" value="ECO:0007669"/>
    <property type="project" value="TreeGrafter"/>
</dbReference>
<dbReference type="InterPro" id="IPR050217">
    <property type="entry name" value="Peroxiredoxin"/>
</dbReference>
<evidence type="ECO:0000256" key="10">
    <source>
        <dbReference type="PIRSR" id="PIRSR000239-1"/>
    </source>
</evidence>
<dbReference type="InterPro" id="IPR019479">
    <property type="entry name" value="Peroxiredoxin_C"/>
</dbReference>
<dbReference type="InterPro" id="IPR036249">
    <property type="entry name" value="Thioredoxin-like_sf"/>
</dbReference>
<evidence type="ECO:0000259" key="12">
    <source>
        <dbReference type="PROSITE" id="PS51352"/>
    </source>
</evidence>
<dbReference type="SUPFAM" id="SSF52833">
    <property type="entry name" value="Thioredoxin-like"/>
    <property type="match status" value="1"/>
</dbReference>
<dbReference type="InterPro" id="IPR013766">
    <property type="entry name" value="Thioredoxin_domain"/>
</dbReference>
<keyword evidence="4 9" id="KW-0560">Oxidoreductase</keyword>
<evidence type="ECO:0000256" key="1">
    <source>
        <dbReference type="ARBA" id="ARBA00009796"/>
    </source>
</evidence>
<protein>
    <recommendedName>
        <fullName evidence="9">Peroxiredoxin</fullName>
        <ecNumber evidence="9">1.11.1.24</ecNumber>
    </recommendedName>
</protein>
<evidence type="ECO:0000256" key="6">
    <source>
        <dbReference type="ARBA" id="ARBA00023284"/>
    </source>
</evidence>
<reference evidence="13" key="1">
    <citation type="journal article" date="2019" name="Plant J.">
        <title>Chlorella vulgaris genome assembly and annotation reveals the molecular basis for metabolic acclimation to high light conditions.</title>
        <authorList>
            <person name="Cecchin M."/>
            <person name="Marcolungo L."/>
            <person name="Rossato M."/>
            <person name="Girolomoni L."/>
            <person name="Cosentino E."/>
            <person name="Cuine S."/>
            <person name="Li-Beisson Y."/>
            <person name="Delledonne M."/>
            <person name="Ballottari M."/>
        </authorList>
    </citation>
    <scope>NUCLEOTIDE SEQUENCE</scope>
    <source>
        <strain evidence="13">211/11P</strain>
    </source>
</reference>
<keyword evidence="14" id="KW-1185">Reference proteome</keyword>
<evidence type="ECO:0000256" key="5">
    <source>
        <dbReference type="ARBA" id="ARBA00023157"/>
    </source>
</evidence>